<sequence>MKETKWSGNKSKDISHGFKVVYNDSSQTRNGVGIVVSQRYRDSIAGVKRFDDSLMKEVIAIAEQHLHFFSALAPQTKRKYLRKTHRCRRRPNRPRRSGKGRRMRMPWRLWVRDTE</sequence>
<gene>
    <name evidence="2" type="primary">Acey_s0015.g2661</name>
    <name evidence="2" type="ORF">Y032_0015g2661</name>
</gene>
<proteinExistence type="predicted"/>
<evidence type="ECO:0000256" key="1">
    <source>
        <dbReference type="SAM" id="MobiDB-lite"/>
    </source>
</evidence>
<evidence type="ECO:0000313" key="2">
    <source>
        <dbReference type="EMBL" id="EYC23465.1"/>
    </source>
</evidence>
<feature type="region of interest" description="Disordered" evidence="1">
    <location>
        <begin position="81"/>
        <end position="105"/>
    </location>
</feature>
<dbReference type="STRING" id="53326.A0A016V7Q5"/>
<reference evidence="3" key="1">
    <citation type="journal article" date="2015" name="Nat. Genet.">
        <title>The genome and transcriptome of the zoonotic hookworm Ancylostoma ceylanicum identify infection-specific gene families.</title>
        <authorList>
            <person name="Schwarz E.M."/>
            <person name="Hu Y."/>
            <person name="Antoshechkin I."/>
            <person name="Miller M.M."/>
            <person name="Sternberg P.W."/>
            <person name="Aroian R.V."/>
        </authorList>
    </citation>
    <scope>NUCLEOTIDE SEQUENCE</scope>
    <source>
        <strain evidence="3">HY135</strain>
    </source>
</reference>
<organism evidence="2 3">
    <name type="scientific">Ancylostoma ceylanicum</name>
    <dbReference type="NCBI Taxonomy" id="53326"/>
    <lineage>
        <taxon>Eukaryota</taxon>
        <taxon>Metazoa</taxon>
        <taxon>Ecdysozoa</taxon>
        <taxon>Nematoda</taxon>
        <taxon>Chromadorea</taxon>
        <taxon>Rhabditida</taxon>
        <taxon>Rhabditina</taxon>
        <taxon>Rhabditomorpha</taxon>
        <taxon>Strongyloidea</taxon>
        <taxon>Ancylostomatidae</taxon>
        <taxon>Ancylostomatinae</taxon>
        <taxon>Ancylostoma</taxon>
    </lineage>
</organism>
<dbReference type="AlphaFoldDB" id="A0A016V7Q5"/>
<keyword evidence="3" id="KW-1185">Reference proteome</keyword>
<dbReference type="EMBL" id="JARK01001351">
    <property type="protein sequence ID" value="EYC23465.1"/>
    <property type="molecule type" value="Genomic_DNA"/>
</dbReference>
<protein>
    <submittedName>
        <fullName evidence="2">Uncharacterized protein</fullName>
    </submittedName>
</protein>
<dbReference type="Proteomes" id="UP000024635">
    <property type="component" value="Unassembled WGS sequence"/>
</dbReference>
<dbReference type="OrthoDB" id="418748at2759"/>
<accession>A0A016V7Q5</accession>
<name>A0A016V7Q5_9BILA</name>
<evidence type="ECO:0000313" key="3">
    <source>
        <dbReference type="Proteomes" id="UP000024635"/>
    </source>
</evidence>
<comment type="caution">
    <text evidence="2">The sequence shown here is derived from an EMBL/GenBank/DDBJ whole genome shotgun (WGS) entry which is preliminary data.</text>
</comment>